<dbReference type="PANTHER" id="PTHR47718">
    <property type="entry name" value="OS01G0519700 PROTEIN"/>
    <property type="match status" value="1"/>
</dbReference>
<feature type="domain" description="SWIM-type" evidence="5">
    <location>
        <begin position="500"/>
        <end position="536"/>
    </location>
</feature>
<dbReference type="Pfam" id="PF10551">
    <property type="entry name" value="MULE"/>
    <property type="match status" value="1"/>
</dbReference>
<reference evidence="6" key="2">
    <citation type="submission" date="2023-06" db="EMBL/GenBank/DDBJ databases">
        <authorList>
            <person name="Ma L."/>
            <person name="Liu K.-W."/>
            <person name="Li Z."/>
            <person name="Hsiao Y.-Y."/>
            <person name="Qi Y."/>
            <person name="Fu T."/>
            <person name="Tang G."/>
            <person name="Zhang D."/>
            <person name="Sun W.-H."/>
            <person name="Liu D.-K."/>
            <person name="Li Y."/>
            <person name="Chen G.-Z."/>
            <person name="Liu X.-D."/>
            <person name="Liao X.-Y."/>
            <person name="Jiang Y.-T."/>
            <person name="Yu X."/>
            <person name="Hao Y."/>
            <person name="Huang J."/>
            <person name="Zhao X.-W."/>
            <person name="Ke S."/>
            <person name="Chen Y.-Y."/>
            <person name="Wu W.-L."/>
            <person name="Hsu J.-L."/>
            <person name="Lin Y.-F."/>
            <person name="Huang M.-D."/>
            <person name="Li C.-Y."/>
            <person name="Huang L."/>
            <person name="Wang Z.-W."/>
            <person name="Zhao X."/>
            <person name="Zhong W.-Y."/>
            <person name="Peng D.-H."/>
            <person name="Ahmad S."/>
            <person name="Lan S."/>
            <person name="Zhang J.-S."/>
            <person name="Tsai W.-C."/>
            <person name="Van De Peer Y."/>
            <person name="Liu Z.-J."/>
        </authorList>
    </citation>
    <scope>NUCLEOTIDE SEQUENCE</scope>
    <source>
        <strain evidence="6">SCP</strain>
        <tissue evidence="6">Leaves</tissue>
    </source>
</reference>
<keyword evidence="7" id="KW-1185">Reference proteome</keyword>
<evidence type="ECO:0000259" key="5">
    <source>
        <dbReference type="PROSITE" id="PS50966"/>
    </source>
</evidence>
<gene>
    <name evidence="6" type="ORF">QJS04_geneDACA007012</name>
</gene>
<proteinExistence type="predicted"/>
<dbReference type="PROSITE" id="PS50966">
    <property type="entry name" value="ZF_SWIM"/>
    <property type="match status" value="1"/>
</dbReference>
<reference evidence="6" key="1">
    <citation type="journal article" date="2023" name="Nat. Commun.">
        <title>Diploid and tetraploid genomes of Acorus and the evolution of monocots.</title>
        <authorList>
            <person name="Ma L."/>
            <person name="Liu K.W."/>
            <person name="Li Z."/>
            <person name="Hsiao Y.Y."/>
            <person name="Qi Y."/>
            <person name="Fu T."/>
            <person name="Tang G.D."/>
            <person name="Zhang D."/>
            <person name="Sun W.H."/>
            <person name="Liu D.K."/>
            <person name="Li Y."/>
            <person name="Chen G.Z."/>
            <person name="Liu X.D."/>
            <person name="Liao X.Y."/>
            <person name="Jiang Y.T."/>
            <person name="Yu X."/>
            <person name="Hao Y."/>
            <person name="Huang J."/>
            <person name="Zhao X.W."/>
            <person name="Ke S."/>
            <person name="Chen Y.Y."/>
            <person name="Wu W.L."/>
            <person name="Hsu J.L."/>
            <person name="Lin Y.F."/>
            <person name="Huang M.D."/>
            <person name="Li C.Y."/>
            <person name="Huang L."/>
            <person name="Wang Z.W."/>
            <person name="Zhao X."/>
            <person name="Zhong W.Y."/>
            <person name="Peng D.H."/>
            <person name="Ahmad S."/>
            <person name="Lan S."/>
            <person name="Zhang J.S."/>
            <person name="Tsai W.C."/>
            <person name="Van de Peer Y."/>
            <person name="Liu Z.J."/>
        </authorList>
    </citation>
    <scope>NUCLEOTIDE SEQUENCE</scope>
    <source>
        <strain evidence="6">SCP</strain>
    </source>
</reference>
<evidence type="ECO:0000256" key="1">
    <source>
        <dbReference type="ARBA" id="ARBA00022723"/>
    </source>
</evidence>
<accession>A0AAV9A2J7</accession>
<dbReference type="EMBL" id="JAUJYN010000018">
    <property type="protein sequence ID" value="KAK1258379.1"/>
    <property type="molecule type" value="Genomic_DNA"/>
</dbReference>
<evidence type="ECO:0000256" key="2">
    <source>
        <dbReference type="ARBA" id="ARBA00022771"/>
    </source>
</evidence>
<comment type="caution">
    <text evidence="6">The sequence shown here is derived from an EMBL/GenBank/DDBJ whole genome shotgun (WGS) entry which is preliminary data.</text>
</comment>
<organism evidence="6 7">
    <name type="scientific">Acorus gramineus</name>
    <name type="common">Dwarf sweet flag</name>
    <dbReference type="NCBI Taxonomy" id="55184"/>
    <lineage>
        <taxon>Eukaryota</taxon>
        <taxon>Viridiplantae</taxon>
        <taxon>Streptophyta</taxon>
        <taxon>Embryophyta</taxon>
        <taxon>Tracheophyta</taxon>
        <taxon>Spermatophyta</taxon>
        <taxon>Magnoliopsida</taxon>
        <taxon>Liliopsida</taxon>
        <taxon>Acoraceae</taxon>
        <taxon>Acorus</taxon>
    </lineage>
</organism>
<name>A0AAV9A2J7_ACOGR</name>
<evidence type="ECO:0000313" key="6">
    <source>
        <dbReference type="EMBL" id="KAK1258379.1"/>
    </source>
</evidence>
<evidence type="ECO:0000256" key="4">
    <source>
        <dbReference type="PROSITE-ProRule" id="PRU00325"/>
    </source>
</evidence>
<keyword evidence="1" id="KW-0479">Metal-binding</keyword>
<dbReference type="InterPro" id="IPR004330">
    <property type="entry name" value="FAR1_DNA_bnd_dom"/>
</dbReference>
<dbReference type="SMART" id="SM00575">
    <property type="entry name" value="ZnF_PMZ"/>
    <property type="match status" value="1"/>
</dbReference>
<keyword evidence="2 4" id="KW-0863">Zinc-finger</keyword>
<sequence length="657" mass="75469">MGMPFDSLEEAEKFYVNYAKISGFSVRKSSTKYRNNDGAKELYFRDFVCSKEGFKKSSTIKQTRGHVRLGCKAKISLMKDGERWKVHSLVEGHSHVLCTPRKIHLLRSHREVTNAQKSLIDTFRGANVSTAQTMSILGMDSGGYEEVGCTERDIRNYIGKNRNELKDYDAELFLNHFKEKSEMNPSCYFAYKVDRDNKLTHCFWADGGARKAYGHFGDVVVFDTTYSTNKYSLICAPFTGVNHHFQSINFGCGLLNDEKIDSFMWLFEKWLDAMGNSPPKAFITDQDPAIGAAIAHLFPQVPHRFCIWHIMKKVTEKVSPVSYRSEFLEPFKACVYGSETSDEFEEKWWGIIRKFKLEQNEWLSTMFLIREKWIPLYFKDIFMAGMKSSQRSESQNSVFDKYFNKNNSLIEFIHLFERALERQRYNELVADHGTFDKSPELATNYDIESQMAKRYTHKIFYMFQKEVISSMQCGSMMKFEEDVQVHIVRRLGMGDSSNYREVSFNPSSQAINCSCKKFENEGIPCSHIIVVLRNNFIDCLPENLILERWTTTAKSRSVYDKDGVELQAQRTSGQSSGRKNIEIVRGFAECLNDAPVEVCNVAKDMLVELQKIKASHTTSGSNNPPQCHAPERPSPGCGKCIYDISINRSSITYSHNS</sequence>
<dbReference type="Pfam" id="PF04434">
    <property type="entry name" value="SWIM"/>
    <property type="match status" value="1"/>
</dbReference>
<evidence type="ECO:0000256" key="3">
    <source>
        <dbReference type="ARBA" id="ARBA00022833"/>
    </source>
</evidence>
<dbReference type="GO" id="GO:0008270">
    <property type="term" value="F:zinc ion binding"/>
    <property type="evidence" value="ECO:0007669"/>
    <property type="project" value="UniProtKB-KW"/>
</dbReference>
<dbReference type="AlphaFoldDB" id="A0AAV9A2J7"/>
<dbReference type="Proteomes" id="UP001179952">
    <property type="component" value="Unassembled WGS sequence"/>
</dbReference>
<dbReference type="InterPro" id="IPR006564">
    <property type="entry name" value="Znf_PMZ"/>
</dbReference>
<dbReference type="Pfam" id="PF03101">
    <property type="entry name" value="FAR1"/>
    <property type="match status" value="1"/>
</dbReference>
<evidence type="ECO:0000313" key="7">
    <source>
        <dbReference type="Proteomes" id="UP001179952"/>
    </source>
</evidence>
<dbReference type="InterPro" id="IPR018289">
    <property type="entry name" value="MULE_transposase_dom"/>
</dbReference>
<protein>
    <submittedName>
        <fullName evidence="6">Protein FAR-RED IMPAIRED RESPONSE 1</fullName>
    </submittedName>
</protein>
<dbReference type="InterPro" id="IPR007527">
    <property type="entry name" value="Znf_SWIM"/>
</dbReference>
<keyword evidence="3" id="KW-0862">Zinc</keyword>